<organism evidence="3">
    <name type="scientific">Loa loa</name>
    <name type="common">Eye worm</name>
    <name type="synonym">Filaria loa</name>
    <dbReference type="NCBI Taxonomy" id="7209"/>
    <lineage>
        <taxon>Eukaryota</taxon>
        <taxon>Metazoa</taxon>
        <taxon>Ecdysozoa</taxon>
        <taxon>Nematoda</taxon>
        <taxon>Chromadorea</taxon>
        <taxon>Rhabditida</taxon>
        <taxon>Spirurina</taxon>
        <taxon>Spiruromorpha</taxon>
        <taxon>Filarioidea</taxon>
        <taxon>Onchocercidae</taxon>
        <taxon>Loa</taxon>
    </lineage>
</organism>
<dbReference type="PANTHER" id="PTHR10422:SF18">
    <property type="entry name" value="CYTOCHROME C OXIDASE SUBUNIT 1"/>
    <property type="match status" value="1"/>
</dbReference>
<dbReference type="SUPFAM" id="SSF81442">
    <property type="entry name" value="Cytochrome c oxidase subunit I-like"/>
    <property type="match status" value="1"/>
</dbReference>
<dbReference type="Gene3D" id="1.20.210.10">
    <property type="entry name" value="Cytochrome c oxidase-like, subunit I domain"/>
    <property type="match status" value="2"/>
</dbReference>
<dbReference type="AlphaFoldDB" id="A0A1S0UDG9"/>
<accession>A0A1S0UDG9</accession>
<evidence type="ECO:0000256" key="2">
    <source>
        <dbReference type="ARBA" id="ARBA00022982"/>
    </source>
</evidence>
<dbReference type="CTD" id="31252098"/>
<dbReference type="PANTHER" id="PTHR10422">
    <property type="entry name" value="CYTOCHROME C OXIDASE SUBUNIT 1"/>
    <property type="match status" value="1"/>
</dbReference>
<dbReference type="RefSeq" id="XP_020304571.1">
    <property type="nucleotide sequence ID" value="XM_020451631.1"/>
</dbReference>
<gene>
    <name evidence="3" type="ORF">LOAG_18970</name>
</gene>
<dbReference type="GO" id="GO:0004129">
    <property type="term" value="F:cytochrome-c oxidase activity"/>
    <property type="evidence" value="ECO:0007669"/>
    <property type="project" value="InterPro"/>
</dbReference>
<dbReference type="KEGG" id="loa:LOAG_18970"/>
<dbReference type="GO" id="GO:0020037">
    <property type="term" value="F:heme binding"/>
    <property type="evidence" value="ECO:0007669"/>
    <property type="project" value="InterPro"/>
</dbReference>
<dbReference type="OrthoDB" id="5867024at2759"/>
<dbReference type="GO" id="GO:0006123">
    <property type="term" value="P:mitochondrial electron transport, cytochrome c to oxygen"/>
    <property type="evidence" value="ECO:0007669"/>
    <property type="project" value="TreeGrafter"/>
</dbReference>
<dbReference type="EMBL" id="JH712834">
    <property type="protein sequence ID" value="EJD73615.1"/>
    <property type="molecule type" value="Genomic_DNA"/>
</dbReference>
<dbReference type="GO" id="GO:0016020">
    <property type="term" value="C:membrane"/>
    <property type="evidence" value="ECO:0007669"/>
    <property type="project" value="InterPro"/>
</dbReference>
<dbReference type="InParanoid" id="A0A1S0UDG9"/>
<dbReference type="InterPro" id="IPR000883">
    <property type="entry name" value="Cyt_C_Oxase_1"/>
</dbReference>
<keyword evidence="2" id="KW-0249">Electron transport</keyword>
<keyword evidence="1" id="KW-0813">Transport</keyword>
<sequence length="62" mass="6716">MPILIGGFGNWMLPIMLGSPEMAFPRLHTVGIGSLLGSINFIVTVQNMRSIAVTLDQISIFV</sequence>
<evidence type="ECO:0000313" key="3">
    <source>
        <dbReference type="EMBL" id="EJD73615.1"/>
    </source>
</evidence>
<evidence type="ECO:0008006" key="4">
    <source>
        <dbReference type="Google" id="ProtNLM"/>
    </source>
</evidence>
<dbReference type="InterPro" id="IPR036927">
    <property type="entry name" value="Cyt_c_oxase-like_su1_sf"/>
</dbReference>
<dbReference type="GO" id="GO:0005739">
    <property type="term" value="C:mitochondrion"/>
    <property type="evidence" value="ECO:0007669"/>
    <property type="project" value="GOC"/>
</dbReference>
<proteinExistence type="predicted"/>
<evidence type="ECO:0000256" key="1">
    <source>
        <dbReference type="ARBA" id="ARBA00022660"/>
    </source>
</evidence>
<dbReference type="GO" id="GO:0015990">
    <property type="term" value="P:electron transport coupled proton transport"/>
    <property type="evidence" value="ECO:0007669"/>
    <property type="project" value="TreeGrafter"/>
</dbReference>
<keyword evidence="1" id="KW-0679">Respiratory chain</keyword>
<name>A0A1S0UDG9_LOALO</name>
<protein>
    <recommendedName>
        <fullName evidence="4">Cytochrome-c oxidase</fullName>
    </recommendedName>
</protein>
<reference evidence="3" key="1">
    <citation type="submission" date="2012-04" db="EMBL/GenBank/DDBJ databases">
        <title>The Genome Sequence of Loa loa.</title>
        <authorList>
            <consortium name="The Broad Institute Genome Sequencing Platform"/>
            <consortium name="Broad Institute Genome Sequencing Center for Infectious Disease"/>
            <person name="Nutman T.B."/>
            <person name="Fink D.L."/>
            <person name="Russ C."/>
            <person name="Young S."/>
            <person name="Zeng Q."/>
            <person name="Gargeya S."/>
            <person name="Alvarado L."/>
            <person name="Berlin A."/>
            <person name="Chapman S.B."/>
            <person name="Chen Z."/>
            <person name="Freedman E."/>
            <person name="Gellesch M."/>
            <person name="Goldberg J."/>
            <person name="Griggs A."/>
            <person name="Gujja S."/>
            <person name="Heilman E.R."/>
            <person name="Heiman D."/>
            <person name="Howarth C."/>
            <person name="Mehta T."/>
            <person name="Neiman D."/>
            <person name="Pearson M."/>
            <person name="Roberts A."/>
            <person name="Saif S."/>
            <person name="Shea T."/>
            <person name="Shenoy N."/>
            <person name="Sisk P."/>
            <person name="Stolte C."/>
            <person name="Sykes S."/>
            <person name="White J."/>
            <person name="Yandava C."/>
            <person name="Haas B."/>
            <person name="Henn M.R."/>
            <person name="Nusbaum C."/>
            <person name="Birren B."/>
        </authorList>
    </citation>
    <scope>NUCLEOTIDE SEQUENCE [LARGE SCALE GENOMIC DNA]</scope>
</reference>
<dbReference type="GeneID" id="31252098"/>